<dbReference type="GO" id="GO:0032300">
    <property type="term" value="C:mismatch repair complex"/>
    <property type="evidence" value="ECO:0007669"/>
    <property type="project" value="InterPro"/>
</dbReference>
<sequence length="521" mass="60218">MIQILSEQTINKLAAGEIIHSPSQSIKELFENSIDAGATEITIRLTNNCIFLQNNNSSIQKDDHKLLCQRFCTSKIRDFQDLSNHQEFGFRGEALAAMSYVSLVTCISGGYFSQHKDGSMIKFQDHPTDVQVTSFKIEFNELEIDNDALKTIEILAMINFQVNTYISFLNINMKIGTYTNIQESIDNYLQNQTKTIQVSGINIDGQIFFTQSNKQGVLVINNRIIYTKRLLNLTQKLIQRASKSTMKVTVVFIVNIPNHLIDFNCHPQKSNVLIMNQLDVEICIENSIERFILNQTKVQQKIMIKQPRSDLQLSPVLKLRQLDQKQQINTQIKLSIKVKKDYRQNLSFNIKQIKFQLIPNINIIGGYENQWSQFIIIQKNLKLYQIDFSCIWSYLNNLMFTFQNNGMAVINPFINIHQEVNSPELGVSQGIIINPLCLLPGDCFSDIYEQRKQDLVPNITLLKQQIHNKNLQGYYALFAKKLFNVIKDDRDLLFDIIRESDISIMTEIGDQYNILKFFNRL</sequence>
<dbReference type="PANTHER" id="PTHR10073:SF12">
    <property type="entry name" value="DNA MISMATCH REPAIR PROTEIN MLH1"/>
    <property type="match status" value="1"/>
</dbReference>
<dbReference type="EMBL" id="KI545981">
    <property type="protein sequence ID" value="EST48545.1"/>
    <property type="molecule type" value="Genomic_DNA"/>
</dbReference>
<dbReference type="GO" id="GO:0140664">
    <property type="term" value="F:ATP-dependent DNA damage sensor activity"/>
    <property type="evidence" value="ECO:0007669"/>
    <property type="project" value="InterPro"/>
</dbReference>
<dbReference type="PANTHER" id="PTHR10073">
    <property type="entry name" value="DNA MISMATCH REPAIR PROTEIN MLH, PMS, MUTL"/>
    <property type="match status" value="1"/>
</dbReference>
<dbReference type="InterPro" id="IPR038973">
    <property type="entry name" value="MutL/Mlh/Pms-like"/>
</dbReference>
<dbReference type="InterPro" id="IPR036890">
    <property type="entry name" value="HATPase_C_sf"/>
</dbReference>
<evidence type="ECO:0000259" key="2">
    <source>
        <dbReference type="Pfam" id="PF01119"/>
    </source>
</evidence>
<comment type="similarity">
    <text evidence="1">Belongs to the DNA mismatch repair MutL/HexB family.</text>
</comment>
<dbReference type="EMBL" id="AUWU02000004">
    <property type="protein sequence ID" value="KAH0573628.1"/>
    <property type="molecule type" value="Genomic_DNA"/>
</dbReference>
<dbReference type="PROSITE" id="PS00058">
    <property type="entry name" value="DNA_MISMATCH_REPAIR_1"/>
    <property type="match status" value="1"/>
</dbReference>
<name>V6LVC2_9EUKA</name>
<dbReference type="InterPro" id="IPR013507">
    <property type="entry name" value="DNA_mismatch_S5_2-like"/>
</dbReference>
<dbReference type="SUPFAM" id="SSF54211">
    <property type="entry name" value="Ribosomal protein S5 domain 2-like"/>
    <property type="match status" value="1"/>
</dbReference>
<evidence type="ECO:0000256" key="1">
    <source>
        <dbReference type="ARBA" id="ARBA00006082"/>
    </source>
</evidence>
<dbReference type="Gene3D" id="3.30.565.10">
    <property type="entry name" value="Histidine kinase-like ATPase, C-terminal domain"/>
    <property type="match status" value="1"/>
</dbReference>
<protein>
    <submittedName>
        <fullName evidence="3">Mlh1-like protein</fullName>
    </submittedName>
</protein>
<dbReference type="Proteomes" id="UP000018208">
    <property type="component" value="Unassembled WGS sequence"/>
</dbReference>
<dbReference type="GO" id="GO:0006298">
    <property type="term" value="P:mismatch repair"/>
    <property type="evidence" value="ECO:0007669"/>
    <property type="project" value="InterPro"/>
</dbReference>
<dbReference type="GO" id="GO:0030983">
    <property type="term" value="F:mismatched DNA binding"/>
    <property type="evidence" value="ECO:0007669"/>
    <property type="project" value="InterPro"/>
</dbReference>
<gene>
    <name evidence="3" type="ORF">SS50377_11156</name>
    <name evidence="4" type="ORF">SS50377_23563</name>
</gene>
<proteinExistence type="inferred from homology"/>
<accession>V6LVC2</accession>
<dbReference type="InterPro" id="IPR014762">
    <property type="entry name" value="DNA_mismatch_repair_CS"/>
</dbReference>
<dbReference type="VEuPathDB" id="GiardiaDB:SS50377_23563"/>
<organism evidence="3">
    <name type="scientific">Spironucleus salmonicida</name>
    <dbReference type="NCBI Taxonomy" id="348837"/>
    <lineage>
        <taxon>Eukaryota</taxon>
        <taxon>Metamonada</taxon>
        <taxon>Diplomonadida</taxon>
        <taxon>Hexamitidae</taxon>
        <taxon>Hexamitinae</taxon>
        <taxon>Spironucleus</taxon>
    </lineage>
</organism>
<evidence type="ECO:0000313" key="3">
    <source>
        <dbReference type="EMBL" id="EST48545.1"/>
    </source>
</evidence>
<dbReference type="GO" id="GO:0005524">
    <property type="term" value="F:ATP binding"/>
    <property type="evidence" value="ECO:0007669"/>
    <property type="project" value="InterPro"/>
</dbReference>
<evidence type="ECO:0000313" key="4">
    <source>
        <dbReference type="EMBL" id="KAH0573628.1"/>
    </source>
</evidence>
<dbReference type="SUPFAM" id="SSF55874">
    <property type="entry name" value="ATPase domain of HSP90 chaperone/DNA topoisomerase II/histidine kinase"/>
    <property type="match status" value="1"/>
</dbReference>
<dbReference type="AlphaFoldDB" id="V6LVC2"/>
<dbReference type="OrthoDB" id="10263226at2759"/>
<evidence type="ECO:0000313" key="5">
    <source>
        <dbReference type="Proteomes" id="UP000018208"/>
    </source>
</evidence>
<dbReference type="Pfam" id="PF01119">
    <property type="entry name" value="DNA_mis_repair"/>
    <property type="match status" value="1"/>
</dbReference>
<keyword evidence="5" id="KW-1185">Reference proteome</keyword>
<reference evidence="3 4" key="1">
    <citation type="journal article" date="2014" name="PLoS Genet.">
        <title>The Genome of Spironucleus salmonicida Highlights a Fish Pathogen Adapted to Fluctuating Environments.</title>
        <authorList>
            <person name="Xu F."/>
            <person name="Jerlstrom-Hultqvist J."/>
            <person name="Einarsson E."/>
            <person name="Astvaldsson A."/>
            <person name="Svard S.G."/>
            <person name="Andersson J.O."/>
        </authorList>
    </citation>
    <scope>NUCLEOTIDE SEQUENCE</scope>
    <source>
        <strain evidence="4">ATCC 50377</strain>
    </source>
</reference>
<dbReference type="GO" id="GO:0016887">
    <property type="term" value="F:ATP hydrolysis activity"/>
    <property type="evidence" value="ECO:0007669"/>
    <property type="project" value="InterPro"/>
</dbReference>
<feature type="domain" description="DNA mismatch repair protein S5" evidence="2">
    <location>
        <begin position="189"/>
        <end position="291"/>
    </location>
</feature>
<dbReference type="InterPro" id="IPR020568">
    <property type="entry name" value="Ribosomal_Su5_D2-typ_SF"/>
</dbReference>
<reference evidence="4" key="2">
    <citation type="submission" date="2020-12" db="EMBL/GenBank/DDBJ databases">
        <title>New Spironucleus salmonicida genome in near-complete chromosomes.</title>
        <authorList>
            <person name="Xu F."/>
            <person name="Kurt Z."/>
            <person name="Jimenez-Gonzalez A."/>
            <person name="Astvaldsson A."/>
            <person name="Andersson J.O."/>
            <person name="Svard S.G."/>
        </authorList>
    </citation>
    <scope>NUCLEOTIDE SEQUENCE</scope>
    <source>
        <strain evidence="4">ATCC 50377</strain>
    </source>
</reference>